<evidence type="ECO:0000313" key="4">
    <source>
        <dbReference type="Proteomes" id="UP001497525"/>
    </source>
</evidence>
<dbReference type="PANTHER" id="PTHR47039">
    <property type="entry name" value="INOSITOL POLYPHOSPHATE 5-PHOSPHATASE E"/>
    <property type="match status" value="1"/>
</dbReference>
<dbReference type="SUPFAM" id="SSF56219">
    <property type="entry name" value="DNase I-like"/>
    <property type="match status" value="1"/>
</dbReference>
<dbReference type="Gene3D" id="3.60.10.10">
    <property type="entry name" value="Endonuclease/exonuclease/phosphatase"/>
    <property type="match status" value="1"/>
</dbReference>
<keyword evidence="1" id="KW-0472">Membrane</keyword>
<proteinExistence type="predicted"/>
<reference evidence="3" key="1">
    <citation type="submission" date="2024-06" db="EMBL/GenBank/DDBJ databases">
        <authorList>
            <person name="Liu X."/>
            <person name="Lenzi L."/>
            <person name="Haldenby T S."/>
            <person name="Uol C."/>
        </authorList>
    </citation>
    <scope>NUCLEOTIDE SEQUENCE</scope>
</reference>
<dbReference type="Pfam" id="PF22669">
    <property type="entry name" value="Exo_endo_phos2"/>
    <property type="match status" value="1"/>
</dbReference>
<sequence>MASPKLDQYSEDLTSLIFETTQRDVASIYVICLQESPNEKQELLTRLQAAIGPRHVLFSYGIHGSLTLAIFVARELIWYTSVPQCMGITTRAAVQTKGAVAICFILFGTSLLFLCSHFAAHEDCVNSRIHDYRRIVDGLDLPKVGLSKGYRESGKTSLDRFDAIFWAGDFNFRVKRPRKIVDNLLQSKGNIFEELLAADELTEVQSQGRAFAQFCEGRIKFPPTYKFDLNSQTYDSSEKQRVPSYTDRILFTAKRNGDINCLAYDCVSSIQTSDHRPVYGSFLVSLRPGIDSIALAAGAFHRDIYIAGNQRRALRFDVIRATRETPRTRVCSLQ</sequence>
<evidence type="ECO:0000259" key="2">
    <source>
        <dbReference type="SMART" id="SM00128"/>
    </source>
</evidence>
<organism evidence="3 4">
    <name type="scientific">Calicophoron daubneyi</name>
    <name type="common">Rumen fluke</name>
    <name type="synonym">Paramphistomum daubneyi</name>
    <dbReference type="NCBI Taxonomy" id="300641"/>
    <lineage>
        <taxon>Eukaryota</taxon>
        <taxon>Metazoa</taxon>
        <taxon>Spiralia</taxon>
        <taxon>Lophotrochozoa</taxon>
        <taxon>Platyhelminthes</taxon>
        <taxon>Trematoda</taxon>
        <taxon>Digenea</taxon>
        <taxon>Plagiorchiida</taxon>
        <taxon>Pronocephalata</taxon>
        <taxon>Paramphistomoidea</taxon>
        <taxon>Paramphistomidae</taxon>
        <taxon>Calicophoron</taxon>
    </lineage>
</organism>
<feature type="domain" description="Inositol polyphosphate-related phosphatase" evidence="2">
    <location>
        <begin position="1"/>
        <end position="290"/>
    </location>
</feature>
<dbReference type="AlphaFoldDB" id="A0AAV2TC66"/>
<keyword evidence="1" id="KW-0812">Transmembrane</keyword>
<feature type="transmembrane region" description="Helical" evidence="1">
    <location>
        <begin position="98"/>
        <end position="120"/>
    </location>
</feature>
<dbReference type="InterPro" id="IPR053321">
    <property type="entry name" value="IPP-5-Phosphatase_Type_IV"/>
</dbReference>
<accession>A0AAV2TC66</accession>
<feature type="transmembrane region" description="Helical" evidence="1">
    <location>
        <begin position="57"/>
        <end position="77"/>
    </location>
</feature>
<protein>
    <recommendedName>
        <fullName evidence="2">Inositol polyphosphate-related phosphatase domain-containing protein</fullName>
    </recommendedName>
</protein>
<evidence type="ECO:0000256" key="1">
    <source>
        <dbReference type="SAM" id="Phobius"/>
    </source>
</evidence>
<keyword evidence="1" id="KW-1133">Transmembrane helix</keyword>
<evidence type="ECO:0000313" key="3">
    <source>
        <dbReference type="EMBL" id="CAL5133664.1"/>
    </source>
</evidence>
<dbReference type="PANTHER" id="PTHR47039:SF1">
    <property type="entry name" value="INOSITOL POLYPHOSPHATE 5-PHOSPHATASE E"/>
    <property type="match status" value="1"/>
</dbReference>
<dbReference type="GO" id="GO:0046856">
    <property type="term" value="P:phosphatidylinositol dephosphorylation"/>
    <property type="evidence" value="ECO:0007669"/>
    <property type="project" value="InterPro"/>
</dbReference>
<dbReference type="Proteomes" id="UP001497525">
    <property type="component" value="Unassembled WGS sequence"/>
</dbReference>
<dbReference type="InterPro" id="IPR000300">
    <property type="entry name" value="IPPc"/>
</dbReference>
<dbReference type="GO" id="GO:0016791">
    <property type="term" value="F:phosphatase activity"/>
    <property type="evidence" value="ECO:0007669"/>
    <property type="project" value="InterPro"/>
</dbReference>
<dbReference type="SMART" id="SM00128">
    <property type="entry name" value="IPPc"/>
    <property type="match status" value="1"/>
</dbReference>
<name>A0AAV2TC66_CALDB</name>
<dbReference type="InterPro" id="IPR036691">
    <property type="entry name" value="Endo/exonu/phosph_ase_sf"/>
</dbReference>
<comment type="caution">
    <text evidence="3">The sequence shown here is derived from an EMBL/GenBank/DDBJ whole genome shotgun (WGS) entry which is preliminary data.</text>
</comment>
<gene>
    <name evidence="3" type="ORF">CDAUBV1_LOCUS6924</name>
</gene>
<dbReference type="EMBL" id="CAXLJL010000157">
    <property type="protein sequence ID" value="CAL5133664.1"/>
    <property type="molecule type" value="Genomic_DNA"/>
</dbReference>